<dbReference type="RefSeq" id="WP_061167440.1">
    <property type="nucleotide sequence ID" value="NZ_FCOA02000005.1"/>
</dbReference>
<gene>
    <name evidence="2" type="primary">tnsC</name>
    <name evidence="2" type="ORF">AWB79_02197</name>
</gene>
<dbReference type="Gene3D" id="3.40.50.300">
    <property type="entry name" value="P-loop containing nucleotide triphosphate hydrolases"/>
    <property type="match status" value="1"/>
</dbReference>
<evidence type="ECO:0000259" key="1">
    <source>
        <dbReference type="Pfam" id="PF13401"/>
    </source>
</evidence>
<feature type="domain" description="ORC1/DEAH AAA+ ATPase" evidence="1">
    <location>
        <begin position="118"/>
        <end position="266"/>
    </location>
</feature>
<comment type="caution">
    <text evidence="2">The sequence shown here is derived from an EMBL/GenBank/DDBJ whole genome shotgun (WGS) entry which is preliminary data.</text>
</comment>
<dbReference type="AlphaFoldDB" id="A0A158ACD8"/>
<dbReference type="EMBL" id="FCOA02000005">
    <property type="protein sequence ID" value="SAK55522.1"/>
    <property type="molecule type" value="Genomic_DNA"/>
</dbReference>
<evidence type="ECO:0000313" key="2">
    <source>
        <dbReference type="EMBL" id="SAK55522.1"/>
    </source>
</evidence>
<evidence type="ECO:0000313" key="3">
    <source>
        <dbReference type="Proteomes" id="UP000054851"/>
    </source>
</evidence>
<name>A0A158ACD8_9BURK</name>
<dbReference type="InterPro" id="IPR027417">
    <property type="entry name" value="P-loop_NTPase"/>
</dbReference>
<protein>
    <submittedName>
        <fullName evidence="2">Transposon Tn7 transposition protein TnsC</fullName>
    </submittedName>
</protein>
<dbReference type="GO" id="GO:0016887">
    <property type="term" value="F:ATP hydrolysis activity"/>
    <property type="evidence" value="ECO:0007669"/>
    <property type="project" value="InterPro"/>
</dbReference>
<keyword evidence="3" id="KW-1185">Reference proteome</keyword>
<dbReference type="SUPFAM" id="SSF52540">
    <property type="entry name" value="P-loop containing nucleoside triphosphate hydrolases"/>
    <property type="match status" value="1"/>
</dbReference>
<dbReference type="Proteomes" id="UP000054851">
    <property type="component" value="Unassembled WGS sequence"/>
</dbReference>
<sequence length="420" mass="46740">MIIANPLLEPLPSLTGVNAIFNALASDPPDRSPEFWAASVDARIDHLQSLNGVYVPGEQGREHFDKLSSVLRAGLARRNPNDPKTMRLIHAAGIAVTQRRQGLSKKRIAFLLPAFEASGLFLDGPTGVGKTMLINRFRASLPVYNEISELAAGKCSIQQVFLVHVSCPSNGTVVGLMVSILFEIDQIVGSSYADTAVQKRLPRDICEAYLISCLWKHFVGIVFVDDIQHLLKHPHLSDILLQTLCTLMERSRVPIVTAGTYAAEQVIDTKSALGAKLTGEAHLKLKAWVQGIDWTRLNKTFWHQRVSQGTLNMPIWLPEESHFHTCGILRLYRILMKTFLRGLATGAISDVTPDSFATCAKDSLGPYQKSLSVLRRHEAGDELTDEEKKEYEDWLPPDDDYVSPKIEKAVLKEIASRRKR</sequence>
<dbReference type="STRING" id="1777140.AWB79_02197"/>
<reference evidence="2" key="1">
    <citation type="submission" date="2016-01" db="EMBL/GenBank/DDBJ databases">
        <authorList>
            <person name="Peeters C."/>
        </authorList>
    </citation>
    <scope>NUCLEOTIDE SEQUENCE</scope>
    <source>
        <strain evidence="2">LMG 29322</strain>
    </source>
</reference>
<organism evidence="2 3">
    <name type="scientific">Caballeronia hypogeia</name>
    <dbReference type="NCBI Taxonomy" id="1777140"/>
    <lineage>
        <taxon>Bacteria</taxon>
        <taxon>Pseudomonadati</taxon>
        <taxon>Pseudomonadota</taxon>
        <taxon>Betaproteobacteria</taxon>
        <taxon>Burkholderiales</taxon>
        <taxon>Burkholderiaceae</taxon>
        <taxon>Caballeronia</taxon>
    </lineage>
</organism>
<proteinExistence type="predicted"/>
<accession>A0A158ACD8</accession>
<dbReference type="InterPro" id="IPR049945">
    <property type="entry name" value="AAA_22"/>
</dbReference>
<dbReference type="OrthoDB" id="5593847at2"/>
<dbReference type="Pfam" id="PF13401">
    <property type="entry name" value="AAA_22"/>
    <property type="match status" value="1"/>
</dbReference>